<dbReference type="Pfam" id="PF00484">
    <property type="entry name" value="Pro_CA"/>
    <property type="match status" value="1"/>
</dbReference>
<name>A0ABS7A6Z2_9PROT</name>
<sequence length="257" mass="27943">MPDGMRARDCDDDGALVPPSDALRRLHNMNAETGSALHRLVEGFDRFRHQHFGDDAHLYDALLEGQRPEVMVIACSDSRTDPAIICGAEPGDLFVVRNVAALVPQYESDHRPRGTSAAIEFGVVALGVRHVIILGHSFCAGVRCLLEHDHGAQRFQFVSDWVGVAAEVREEMDGLVTEAERPAIARRAEQAAVLASLRHLATYPFVAERVADGRLSLHGWYFHFGWGLLQAAAGPGGPFRQVDRGVPPPPAIGCAAM</sequence>
<organism evidence="8 9">
    <name type="scientific">Roseomonas alba</name>
    <dbReference type="NCBI Taxonomy" id="2846776"/>
    <lineage>
        <taxon>Bacteria</taxon>
        <taxon>Pseudomonadati</taxon>
        <taxon>Pseudomonadota</taxon>
        <taxon>Alphaproteobacteria</taxon>
        <taxon>Acetobacterales</taxon>
        <taxon>Roseomonadaceae</taxon>
        <taxon>Roseomonas</taxon>
    </lineage>
</organism>
<proteinExistence type="inferred from homology"/>
<dbReference type="EC" id="4.2.1.1" evidence="3"/>
<dbReference type="PANTHER" id="PTHR11002:SF76">
    <property type="entry name" value="CARBONIC ANHYDRASE"/>
    <property type="match status" value="1"/>
</dbReference>
<dbReference type="Proteomes" id="UP001196565">
    <property type="component" value="Unassembled WGS sequence"/>
</dbReference>
<dbReference type="SUPFAM" id="SSF53056">
    <property type="entry name" value="beta-carbonic anhydrase, cab"/>
    <property type="match status" value="1"/>
</dbReference>
<protein>
    <recommendedName>
        <fullName evidence="3">carbonic anhydrase</fullName>
        <ecNumber evidence="3">4.2.1.1</ecNumber>
    </recommendedName>
</protein>
<evidence type="ECO:0000256" key="1">
    <source>
        <dbReference type="ARBA" id="ARBA00001947"/>
    </source>
</evidence>
<evidence type="ECO:0000256" key="4">
    <source>
        <dbReference type="ARBA" id="ARBA00022723"/>
    </source>
</evidence>
<comment type="caution">
    <text evidence="8">The sequence shown here is derived from an EMBL/GenBank/DDBJ whole genome shotgun (WGS) entry which is preliminary data.</text>
</comment>
<evidence type="ECO:0000313" key="8">
    <source>
        <dbReference type="EMBL" id="MBW6398052.1"/>
    </source>
</evidence>
<evidence type="ECO:0000256" key="2">
    <source>
        <dbReference type="ARBA" id="ARBA00006217"/>
    </source>
</evidence>
<keyword evidence="4" id="KW-0479">Metal-binding</keyword>
<keyword evidence="6" id="KW-0456">Lyase</keyword>
<gene>
    <name evidence="8" type="ORF">KPL78_09360</name>
</gene>
<evidence type="ECO:0000256" key="7">
    <source>
        <dbReference type="ARBA" id="ARBA00048348"/>
    </source>
</evidence>
<evidence type="ECO:0000256" key="5">
    <source>
        <dbReference type="ARBA" id="ARBA00022833"/>
    </source>
</evidence>
<comment type="similarity">
    <text evidence="2">Belongs to the beta-class carbonic anhydrase family.</text>
</comment>
<accession>A0ABS7A6Z2</accession>
<evidence type="ECO:0000256" key="3">
    <source>
        <dbReference type="ARBA" id="ARBA00012925"/>
    </source>
</evidence>
<dbReference type="Gene3D" id="3.40.1050.10">
    <property type="entry name" value="Carbonic anhydrase"/>
    <property type="match status" value="1"/>
</dbReference>
<comment type="catalytic activity">
    <reaction evidence="7">
        <text>hydrogencarbonate + H(+) = CO2 + H2O</text>
        <dbReference type="Rhea" id="RHEA:10748"/>
        <dbReference type="ChEBI" id="CHEBI:15377"/>
        <dbReference type="ChEBI" id="CHEBI:15378"/>
        <dbReference type="ChEBI" id="CHEBI:16526"/>
        <dbReference type="ChEBI" id="CHEBI:17544"/>
        <dbReference type="EC" id="4.2.1.1"/>
    </reaction>
</comment>
<dbReference type="RefSeq" id="WP_219762672.1">
    <property type="nucleotide sequence ID" value="NZ_JAHYBZ010000003.1"/>
</dbReference>
<evidence type="ECO:0000256" key="6">
    <source>
        <dbReference type="ARBA" id="ARBA00023239"/>
    </source>
</evidence>
<reference evidence="8 9" key="1">
    <citation type="submission" date="2021-07" db="EMBL/GenBank/DDBJ databases">
        <authorList>
            <person name="So Y."/>
        </authorList>
    </citation>
    <scope>NUCLEOTIDE SEQUENCE [LARGE SCALE GENOMIC DNA]</scope>
    <source>
        <strain evidence="8 9">HJA6</strain>
    </source>
</reference>
<dbReference type="PANTHER" id="PTHR11002">
    <property type="entry name" value="CARBONIC ANHYDRASE"/>
    <property type="match status" value="1"/>
</dbReference>
<dbReference type="SMART" id="SM00947">
    <property type="entry name" value="Pro_CA"/>
    <property type="match status" value="1"/>
</dbReference>
<keyword evidence="5" id="KW-0862">Zinc</keyword>
<dbReference type="InterPro" id="IPR036874">
    <property type="entry name" value="Carbonic_anhydrase_sf"/>
</dbReference>
<dbReference type="EMBL" id="JAHYBZ010000003">
    <property type="protein sequence ID" value="MBW6398052.1"/>
    <property type="molecule type" value="Genomic_DNA"/>
</dbReference>
<comment type="cofactor">
    <cofactor evidence="1">
        <name>Zn(2+)</name>
        <dbReference type="ChEBI" id="CHEBI:29105"/>
    </cofactor>
</comment>
<keyword evidence="9" id="KW-1185">Reference proteome</keyword>
<evidence type="ECO:0000313" key="9">
    <source>
        <dbReference type="Proteomes" id="UP001196565"/>
    </source>
</evidence>
<dbReference type="InterPro" id="IPR001765">
    <property type="entry name" value="Carbonic_anhydrase"/>
</dbReference>